<feature type="compositionally biased region" description="Polar residues" evidence="7">
    <location>
        <begin position="508"/>
        <end position="521"/>
    </location>
</feature>
<feature type="domain" description="Protein kinase" evidence="8">
    <location>
        <begin position="88"/>
        <end position="355"/>
    </location>
</feature>
<evidence type="ECO:0000256" key="4">
    <source>
        <dbReference type="ARBA" id="ARBA00022777"/>
    </source>
</evidence>
<reference evidence="9" key="1">
    <citation type="submission" date="2020-11" db="EMBL/GenBank/DDBJ databases">
        <authorList>
            <consortium name="DOE Joint Genome Institute"/>
            <person name="Ahrendt S."/>
            <person name="Riley R."/>
            <person name="Andreopoulos W."/>
            <person name="Labutti K."/>
            <person name="Pangilinan J."/>
            <person name="Ruiz-Duenas F.J."/>
            <person name="Barrasa J.M."/>
            <person name="Sanchez-Garcia M."/>
            <person name="Camarero S."/>
            <person name="Miyauchi S."/>
            <person name="Serrano A."/>
            <person name="Linde D."/>
            <person name="Babiker R."/>
            <person name="Drula E."/>
            <person name="Ayuso-Fernandez I."/>
            <person name="Pacheco R."/>
            <person name="Padilla G."/>
            <person name="Ferreira P."/>
            <person name="Barriuso J."/>
            <person name="Kellner H."/>
            <person name="Castanera R."/>
            <person name="Alfaro M."/>
            <person name="Ramirez L."/>
            <person name="Pisabarro A.G."/>
            <person name="Kuo A."/>
            <person name="Tritt A."/>
            <person name="Lipzen A."/>
            <person name="He G."/>
            <person name="Yan M."/>
            <person name="Ng V."/>
            <person name="Cullen D."/>
            <person name="Martin F."/>
            <person name="Rosso M.-N."/>
            <person name="Henrissat B."/>
            <person name="Hibbett D."/>
            <person name="Martinez A.T."/>
            <person name="Grigoriev I.V."/>
        </authorList>
    </citation>
    <scope>NUCLEOTIDE SEQUENCE</scope>
    <source>
        <strain evidence="9">CBS 506.95</strain>
    </source>
</reference>
<evidence type="ECO:0000256" key="6">
    <source>
        <dbReference type="PROSITE-ProRule" id="PRU10141"/>
    </source>
</evidence>
<evidence type="ECO:0000256" key="5">
    <source>
        <dbReference type="ARBA" id="ARBA00022840"/>
    </source>
</evidence>
<accession>A0A9P6EK49</accession>
<dbReference type="GO" id="GO:0005524">
    <property type="term" value="F:ATP binding"/>
    <property type="evidence" value="ECO:0007669"/>
    <property type="project" value="UniProtKB-UniRule"/>
</dbReference>
<dbReference type="EMBL" id="MU157840">
    <property type="protein sequence ID" value="KAF9530353.1"/>
    <property type="molecule type" value="Genomic_DNA"/>
</dbReference>
<protein>
    <submittedName>
        <fullName evidence="9">Kinase-like domain-containing protein</fullName>
    </submittedName>
</protein>
<feature type="compositionally biased region" description="Low complexity" evidence="7">
    <location>
        <begin position="34"/>
        <end position="44"/>
    </location>
</feature>
<dbReference type="CDD" id="cd07834">
    <property type="entry name" value="STKc_MAPK"/>
    <property type="match status" value="1"/>
</dbReference>
<dbReference type="FunFam" id="1.10.510.10:FF:000040">
    <property type="entry name" value="Mitogen-activated protein kinase"/>
    <property type="match status" value="1"/>
</dbReference>
<dbReference type="InterPro" id="IPR011009">
    <property type="entry name" value="Kinase-like_dom_sf"/>
</dbReference>
<evidence type="ECO:0000256" key="3">
    <source>
        <dbReference type="ARBA" id="ARBA00022741"/>
    </source>
</evidence>
<keyword evidence="10" id="KW-1185">Reference proteome</keyword>
<feature type="compositionally biased region" description="Basic and acidic residues" evidence="7">
    <location>
        <begin position="646"/>
        <end position="655"/>
    </location>
</feature>
<evidence type="ECO:0000313" key="9">
    <source>
        <dbReference type="EMBL" id="KAF9530353.1"/>
    </source>
</evidence>
<name>A0A9P6EK49_9AGAR</name>
<keyword evidence="5 6" id="KW-0067">ATP-binding</keyword>
<gene>
    <name evidence="9" type="ORF">CPB83DRAFT_850758</name>
</gene>
<evidence type="ECO:0000256" key="1">
    <source>
        <dbReference type="ARBA" id="ARBA00022527"/>
    </source>
</evidence>
<dbReference type="SUPFAM" id="SSF56112">
    <property type="entry name" value="Protein kinase-like (PK-like)"/>
    <property type="match status" value="1"/>
</dbReference>
<dbReference type="GO" id="GO:0004674">
    <property type="term" value="F:protein serine/threonine kinase activity"/>
    <property type="evidence" value="ECO:0007669"/>
    <property type="project" value="UniProtKB-KW"/>
</dbReference>
<dbReference type="PROSITE" id="PS00107">
    <property type="entry name" value="PROTEIN_KINASE_ATP"/>
    <property type="match status" value="1"/>
</dbReference>
<dbReference type="Pfam" id="PF00069">
    <property type="entry name" value="Pkinase"/>
    <property type="match status" value="1"/>
</dbReference>
<dbReference type="PROSITE" id="PS00108">
    <property type="entry name" value="PROTEIN_KINASE_ST"/>
    <property type="match status" value="1"/>
</dbReference>
<evidence type="ECO:0000256" key="7">
    <source>
        <dbReference type="SAM" id="MobiDB-lite"/>
    </source>
</evidence>
<feature type="region of interest" description="Disordered" evidence="7">
    <location>
        <begin position="413"/>
        <end position="521"/>
    </location>
</feature>
<evidence type="ECO:0000313" key="10">
    <source>
        <dbReference type="Proteomes" id="UP000807306"/>
    </source>
</evidence>
<keyword evidence="2" id="KW-0808">Transferase</keyword>
<dbReference type="Gene3D" id="1.10.510.10">
    <property type="entry name" value="Transferase(Phosphotransferase) domain 1"/>
    <property type="match status" value="1"/>
</dbReference>
<organism evidence="9 10">
    <name type="scientific">Crepidotus variabilis</name>
    <dbReference type="NCBI Taxonomy" id="179855"/>
    <lineage>
        <taxon>Eukaryota</taxon>
        <taxon>Fungi</taxon>
        <taxon>Dikarya</taxon>
        <taxon>Basidiomycota</taxon>
        <taxon>Agaricomycotina</taxon>
        <taxon>Agaricomycetes</taxon>
        <taxon>Agaricomycetidae</taxon>
        <taxon>Agaricales</taxon>
        <taxon>Agaricineae</taxon>
        <taxon>Crepidotaceae</taxon>
        <taxon>Crepidotus</taxon>
    </lineage>
</organism>
<dbReference type="Proteomes" id="UP000807306">
    <property type="component" value="Unassembled WGS sequence"/>
</dbReference>
<feature type="compositionally biased region" description="Polar residues" evidence="7">
    <location>
        <begin position="413"/>
        <end position="442"/>
    </location>
</feature>
<feature type="compositionally biased region" description="Basic and acidic residues" evidence="7">
    <location>
        <begin position="11"/>
        <end position="22"/>
    </location>
</feature>
<feature type="compositionally biased region" description="Basic residues" evidence="7">
    <location>
        <begin position="1"/>
        <end position="10"/>
    </location>
</feature>
<evidence type="ECO:0000256" key="2">
    <source>
        <dbReference type="ARBA" id="ARBA00022679"/>
    </source>
</evidence>
<feature type="binding site" evidence="6">
    <location>
        <position position="117"/>
    </location>
    <ligand>
        <name>ATP</name>
        <dbReference type="ChEBI" id="CHEBI:30616"/>
    </ligand>
</feature>
<dbReference type="InterPro" id="IPR008271">
    <property type="entry name" value="Ser/Thr_kinase_AS"/>
</dbReference>
<dbReference type="SMART" id="SM00220">
    <property type="entry name" value="S_TKc"/>
    <property type="match status" value="1"/>
</dbReference>
<comment type="caution">
    <text evidence="9">The sequence shown here is derived from an EMBL/GenBank/DDBJ whole genome shotgun (WGS) entry which is preliminary data.</text>
</comment>
<dbReference type="InterPro" id="IPR050117">
    <property type="entry name" value="MAPK"/>
</dbReference>
<dbReference type="Gene3D" id="3.30.200.20">
    <property type="entry name" value="Phosphorylase Kinase, domain 1"/>
    <property type="match status" value="1"/>
</dbReference>
<sequence length="662" mass="73479">MSRPARSPRRSPRESRRRRDNEDQSPSRGNADGSSSPVQASPSSWNVDRGRSRVRRPSNAFSEENLRRRGYNTIISSFNKVFHLERRWKLVRELGSGAYGVVISAADEISGETVAIKLVTRVFEKIQFAKRALREITLLRHFSHHSNITGLIDVDAISPDFSEMYIIRSGQSLTNEHVQYFTYQILRGMKYIHSAGVIHRDLKPGNLLVNADCELKICDFGLARGFDSTPDENAAHLTEYVATRWYRAPEIMLAYRKYNTAIDIWSIGCILGELLLGAPLFKGKDYGTPDSNVIRKIGSPKAQAYVRSLPIKKVVPFIKLMPKADEQALELLEKMLCFDPAVRVNVGQALEHPWLSAYHDPIDEPDCPVKFDQWRQIETLETMDEFREAIWKEIEDYRREVRGLGIELSALSAQPPLSTSPAPMSVSHSPESLRESTASASPAVSFRKNIFPPKEDDLQSTEPMDNAKHPLSYQDDSEPPTEATRKEAEDTLPDTLPSLSPGVHRRSVTTPTDPVTNYGITRRSSILQPSLQGSTYNSPLVSNYVPTFVDGSNISDKLGQGTIPFPTQSYVVPARSRTGSTVGGEATRKLLRTLSTVSIHESGQGLPGGLAGIAPIGKFINQANTDADAPPSEVPKDFGITSPSSGEDKDYEQKKGGRFIVG</sequence>
<feature type="region of interest" description="Disordered" evidence="7">
    <location>
        <begin position="623"/>
        <end position="662"/>
    </location>
</feature>
<keyword evidence="3 6" id="KW-0547">Nucleotide-binding</keyword>
<proteinExistence type="predicted"/>
<dbReference type="AlphaFoldDB" id="A0A9P6EK49"/>
<keyword evidence="4 9" id="KW-0418">Kinase</keyword>
<evidence type="ECO:0000259" key="8">
    <source>
        <dbReference type="PROSITE" id="PS50011"/>
    </source>
</evidence>
<dbReference type="PROSITE" id="PS50011">
    <property type="entry name" value="PROTEIN_KINASE_DOM"/>
    <property type="match status" value="1"/>
</dbReference>
<keyword evidence="1" id="KW-0723">Serine/threonine-protein kinase</keyword>
<dbReference type="PANTHER" id="PTHR24055">
    <property type="entry name" value="MITOGEN-ACTIVATED PROTEIN KINASE"/>
    <property type="match status" value="1"/>
</dbReference>
<dbReference type="OrthoDB" id="192887at2759"/>
<dbReference type="InterPro" id="IPR000719">
    <property type="entry name" value="Prot_kinase_dom"/>
</dbReference>
<feature type="region of interest" description="Disordered" evidence="7">
    <location>
        <begin position="1"/>
        <end position="56"/>
    </location>
</feature>
<dbReference type="InterPro" id="IPR017441">
    <property type="entry name" value="Protein_kinase_ATP_BS"/>
</dbReference>